<evidence type="ECO:0000256" key="2">
    <source>
        <dbReference type="ARBA" id="ARBA00022475"/>
    </source>
</evidence>
<dbReference type="GO" id="GO:0004984">
    <property type="term" value="F:olfactory receptor activity"/>
    <property type="evidence" value="ECO:0007669"/>
    <property type="project" value="InterPro"/>
</dbReference>
<feature type="transmembrane region" description="Helical" evidence="14">
    <location>
        <begin position="207"/>
        <end position="232"/>
    </location>
</feature>
<dbReference type="AlphaFoldDB" id="A0A8D2IWC1"/>
<evidence type="ECO:0000256" key="12">
    <source>
        <dbReference type="ARBA" id="ARBA00023224"/>
    </source>
</evidence>
<dbReference type="InterPro" id="IPR017452">
    <property type="entry name" value="GPCR_Rhodpsn_7TM"/>
</dbReference>
<feature type="transmembrane region" description="Helical" evidence="14">
    <location>
        <begin position="66"/>
        <end position="84"/>
    </location>
</feature>
<gene>
    <name evidence="16" type="primary">LOC123019492</name>
</gene>
<dbReference type="Gene3D" id="1.20.1070.10">
    <property type="entry name" value="Rhodopsin 7-helix transmembrane proteins"/>
    <property type="match status" value="1"/>
</dbReference>
<keyword evidence="17" id="KW-1185">Reference proteome</keyword>
<evidence type="ECO:0000256" key="5">
    <source>
        <dbReference type="ARBA" id="ARBA00022725"/>
    </source>
</evidence>
<keyword evidence="9" id="KW-1015">Disulfide bond</keyword>
<reference evidence="16" key="1">
    <citation type="submission" date="2025-08" db="UniProtKB">
        <authorList>
            <consortium name="Ensembl"/>
        </authorList>
    </citation>
    <scope>IDENTIFICATION</scope>
</reference>
<keyword evidence="10 13" id="KW-0675">Receptor</keyword>
<sequence length="315" mass="35238">MCPIRMELPNGTMGPEFILLGFRVGQEGCLLLLLFFTAVYTITQAENISIILLIVQDAHLAHHPMYILLGNFSWLEICYVSATVPRMLFDLSFPGGVISFHACFLQFYVFFSLGITECFFLSAMALDRYLAICHPLRYPQIMSQDACYTLVAACWIIGFVWYAGPVLLISRLSFCGSRVIDHFVCDPGPILALACPPLGYIPHFCQISIASVVLATFLFILVSYACVCFTLVKTSRNCIKGFSTVTSHLTVVMLFYGSVVAMYVGPSGGNHAEITKVVTLFYSAITPLLNPLIYCFRNNQVKEAFARFLRRKRVM</sequence>
<reference evidence="16" key="2">
    <citation type="submission" date="2025-09" db="UniProtKB">
        <authorList>
            <consortium name="Ensembl"/>
        </authorList>
    </citation>
    <scope>IDENTIFICATION</scope>
</reference>
<evidence type="ECO:0000256" key="14">
    <source>
        <dbReference type="RuleBase" id="RU363047"/>
    </source>
</evidence>
<dbReference type="PRINTS" id="PR00237">
    <property type="entry name" value="GPCRRHODOPSN"/>
</dbReference>
<comment type="subcellular location">
    <subcellularLocation>
        <location evidence="1 14">Cell membrane</location>
        <topology evidence="1 14">Multi-pass membrane protein</topology>
    </subcellularLocation>
</comment>
<keyword evidence="4 13" id="KW-0812">Transmembrane</keyword>
<dbReference type="Proteomes" id="UP000694545">
    <property type="component" value="Unplaced"/>
</dbReference>
<accession>A0A8D2IWC1</accession>
<dbReference type="PANTHER" id="PTHR24242">
    <property type="entry name" value="G-PROTEIN COUPLED RECEPTOR"/>
    <property type="match status" value="1"/>
</dbReference>
<evidence type="ECO:0000256" key="13">
    <source>
        <dbReference type="RuleBase" id="RU000688"/>
    </source>
</evidence>
<keyword evidence="6 14" id="KW-1133">Transmembrane helix</keyword>
<dbReference type="Ensembl" id="ENSVKKT00000000392.1">
    <property type="protein sequence ID" value="ENSVKKP00000000375.1"/>
    <property type="gene ID" value="ENSVKKG00000000327.1"/>
</dbReference>
<evidence type="ECO:0000256" key="8">
    <source>
        <dbReference type="ARBA" id="ARBA00023136"/>
    </source>
</evidence>
<evidence type="ECO:0000313" key="17">
    <source>
        <dbReference type="Proteomes" id="UP000694545"/>
    </source>
</evidence>
<feature type="transmembrane region" description="Helical" evidence="14">
    <location>
        <begin position="30"/>
        <end position="54"/>
    </location>
</feature>
<keyword evidence="8 14" id="KW-0472">Membrane</keyword>
<feature type="domain" description="G-protein coupled receptors family 1 profile" evidence="15">
    <location>
        <begin position="46"/>
        <end position="294"/>
    </location>
</feature>
<dbReference type="GO" id="GO:0004930">
    <property type="term" value="F:G protein-coupled receptor activity"/>
    <property type="evidence" value="ECO:0007669"/>
    <property type="project" value="UniProtKB-KW"/>
</dbReference>
<keyword evidence="7 13" id="KW-0297">G-protein coupled receptor</keyword>
<feature type="transmembrane region" description="Helical" evidence="14">
    <location>
        <begin position="104"/>
        <end position="126"/>
    </location>
</feature>
<evidence type="ECO:0000259" key="15">
    <source>
        <dbReference type="PROSITE" id="PS50262"/>
    </source>
</evidence>
<keyword evidence="12 13" id="KW-0807">Transducer</keyword>
<evidence type="ECO:0000256" key="6">
    <source>
        <dbReference type="ARBA" id="ARBA00022989"/>
    </source>
</evidence>
<dbReference type="PROSITE" id="PS00237">
    <property type="entry name" value="G_PROTEIN_RECEP_F1_1"/>
    <property type="match status" value="1"/>
</dbReference>
<dbReference type="InterPro" id="IPR000276">
    <property type="entry name" value="GPCR_Rhodpsn"/>
</dbReference>
<keyword evidence="3 14" id="KW-0716">Sensory transduction</keyword>
<proteinExistence type="inferred from homology"/>
<keyword evidence="5 14" id="KW-0552">Olfaction</keyword>
<dbReference type="PROSITE" id="PS50262">
    <property type="entry name" value="G_PROTEIN_RECEP_F1_2"/>
    <property type="match status" value="1"/>
</dbReference>
<feature type="transmembrane region" description="Helical" evidence="14">
    <location>
        <begin position="146"/>
        <end position="164"/>
    </location>
</feature>
<dbReference type="PRINTS" id="PR00245">
    <property type="entry name" value="OLFACTORYR"/>
</dbReference>
<evidence type="ECO:0000256" key="10">
    <source>
        <dbReference type="ARBA" id="ARBA00023170"/>
    </source>
</evidence>
<dbReference type="GO" id="GO:0005886">
    <property type="term" value="C:plasma membrane"/>
    <property type="evidence" value="ECO:0007669"/>
    <property type="project" value="UniProtKB-SubCell"/>
</dbReference>
<dbReference type="Pfam" id="PF13853">
    <property type="entry name" value="7tm_4"/>
    <property type="match status" value="1"/>
</dbReference>
<evidence type="ECO:0000256" key="3">
    <source>
        <dbReference type="ARBA" id="ARBA00022606"/>
    </source>
</evidence>
<dbReference type="SUPFAM" id="SSF81321">
    <property type="entry name" value="Family A G protein-coupled receptor-like"/>
    <property type="match status" value="1"/>
</dbReference>
<dbReference type="InterPro" id="IPR050939">
    <property type="entry name" value="Olfactory_GPCR1"/>
</dbReference>
<dbReference type="InterPro" id="IPR000725">
    <property type="entry name" value="Olfact_rcpt"/>
</dbReference>
<evidence type="ECO:0000256" key="11">
    <source>
        <dbReference type="ARBA" id="ARBA00023180"/>
    </source>
</evidence>
<feature type="transmembrane region" description="Helical" evidence="14">
    <location>
        <begin position="277"/>
        <end position="296"/>
    </location>
</feature>
<keyword evidence="11" id="KW-0325">Glycoprotein</keyword>
<organism evidence="16 17">
    <name type="scientific">Varanus komodoensis</name>
    <name type="common">Komodo dragon</name>
    <dbReference type="NCBI Taxonomy" id="61221"/>
    <lineage>
        <taxon>Eukaryota</taxon>
        <taxon>Metazoa</taxon>
        <taxon>Chordata</taxon>
        <taxon>Craniata</taxon>
        <taxon>Vertebrata</taxon>
        <taxon>Euteleostomi</taxon>
        <taxon>Lepidosauria</taxon>
        <taxon>Squamata</taxon>
        <taxon>Bifurcata</taxon>
        <taxon>Unidentata</taxon>
        <taxon>Episquamata</taxon>
        <taxon>Toxicofera</taxon>
        <taxon>Anguimorpha</taxon>
        <taxon>Paleoanguimorpha</taxon>
        <taxon>Varanoidea</taxon>
        <taxon>Varanidae</taxon>
        <taxon>Varanus</taxon>
    </lineage>
</organism>
<evidence type="ECO:0000256" key="9">
    <source>
        <dbReference type="ARBA" id="ARBA00023157"/>
    </source>
</evidence>
<comment type="similarity">
    <text evidence="13">Belongs to the G-protein coupled receptor 1 family.</text>
</comment>
<protein>
    <recommendedName>
        <fullName evidence="14">Olfactory receptor</fullName>
    </recommendedName>
</protein>
<evidence type="ECO:0000256" key="4">
    <source>
        <dbReference type="ARBA" id="ARBA00022692"/>
    </source>
</evidence>
<evidence type="ECO:0000256" key="7">
    <source>
        <dbReference type="ARBA" id="ARBA00023040"/>
    </source>
</evidence>
<name>A0A8D2IWC1_VARKO</name>
<evidence type="ECO:0000313" key="16">
    <source>
        <dbReference type="Ensembl" id="ENSVKKP00000000375.1"/>
    </source>
</evidence>
<keyword evidence="2 14" id="KW-1003">Cell membrane</keyword>
<dbReference type="OMA" id="MYIGHTE"/>
<dbReference type="PANTHER" id="PTHR24242:SF227">
    <property type="entry name" value="OLFACTORY RECEPTOR"/>
    <property type="match status" value="1"/>
</dbReference>
<feature type="transmembrane region" description="Helical" evidence="14">
    <location>
        <begin position="244"/>
        <end position="265"/>
    </location>
</feature>
<evidence type="ECO:0000256" key="1">
    <source>
        <dbReference type="ARBA" id="ARBA00004651"/>
    </source>
</evidence>